<evidence type="ECO:0000313" key="12">
    <source>
        <dbReference type="Proteomes" id="UP000054248"/>
    </source>
</evidence>
<dbReference type="Gene3D" id="1.10.630.10">
    <property type="entry name" value="Cytochrome P450"/>
    <property type="match status" value="1"/>
</dbReference>
<sequence length="167" mass="19116">MALFPSVQEKAQAEIYRIVGPDRLPTFDDQEGMPYLRAVVLETLPWSPSVPTAHRALSDDVYNGYFIPQGTTVVLNTWGMSRSTKYYQNPSVFDPERYLKPEPELDPREFVFGFGRRLCPGNELAFQAIWIMAASITSSFKLKRTVNDSAHLDDDVNRFNFEFLNVI</sequence>
<keyword evidence="8 10" id="KW-0503">Monooxygenase</keyword>
<dbReference type="InterPro" id="IPR050364">
    <property type="entry name" value="Cytochrome_P450_fung"/>
</dbReference>
<dbReference type="GO" id="GO:0004497">
    <property type="term" value="F:monooxygenase activity"/>
    <property type="evidence" value="ECO:0007669"/>
    <property type="project" value="UniProtKB-KW"/>
</dbReference>
<evidence type="ECO:0000256" key="8">
    <source>
        <dbReference type="ARBA" id="ARBA00023033"/>
    </source>
</evidence>
<dbReference type="PRINTS" id="PR00463">
    <property type="entry name" value="EP450I"/>
</dbReference>
<reference evidence="11 12" key="1">
    <citation type="submission" date="2014-04" db="EMBL/GenBank/DDBJ databases">
        <authorList>
            <consortium name="DOE Joint Genome Institute"/>
            <person name="Kuo A."/>
            <person name="Girlanda M."/>
            <person name="Perotto S."/>
            <person name="Kohler A."/>
            <person name="Nagy L.G."/>
            <person name="Floudas D."/>
            <person name="Copeland A."/>
            <person name="Barry K.W."/>
            <person name="Cichocki N."/>
            <person name="Veneault-Fourrey C."/>
            <person name="LaButti K."/>
            <person name="Lindquist E.A."/>
            <person name="Lipzen A."/>
            <person name="Lundell T."/>
            <person name="Morin E."/>
            <person name="Murat C."/>
            <person name="Sun H."/>
            <person name="Tunlid A."/>
            <person name="Henrissat B."/>
            <person name="Grigoriev I.V."/>
            <person name="Hibbett D.S."/>
            <person name="Martin F."/>
            <person name="Nordberg H.P."/>
            <person name="Cantor M.N."/>
            <person name="Hua S.X."/>
        </authorList>
    </citation>
    <scope>NUCLEOTIDE SEQUENCE [LARGE SCALE GENOMIC DNA]</scope>
    <source>
        <strain evidence="11 12">MUT 4182</strain>
    </source>
</reference>
<gene>
    <name evidence="11" type="ORF">M407DRAFT_21228</name>
</gene>
<keyword evidence="5 9" id="KW-0479">Metal-binding</keyword>
<evidence type="ECO:0000313" key="11">
    <source>
        <dbReference type="EMBL" id="KIO29640.1"/>
    </source>
</evidence>
<dbReference type="PANTHER" id="PTHR46300">
    <property type="entry name" value="P450, PUTATIVE (EUROFUNG)-RELATED-RELATED"/>
    <property type="match status" value="1"/>
</dbReference>
<dbReference type="InterPro" id="IPR017972">
    <property type="entry name" value="Cyt_P450_CS"/>
</dbReference>
<dbReference type="Proteomes" id="UP000054248">
    <property type="component" value="Unassembled WGS sequence"/>
</dbReference>
<dbReference type="GO" id="GO:0005506">
    <property type="term" value="F:iron ion binding"/>
    <property type="evidence" value="ECO:0007669"/>
    <property type="project" value="InterPro"/>
</dbReference>
<dbReference type="PANTHER" id="PTHR46300:SF5">
    <property type="entry name" value="CYTOCHROME P450"/>
    <property type="match status" value="1"/>
</dbReference>
<dbReference type="InterPro" id="IPR001128">
    <property type="entry name" value="Cyt_P450"/>
</dbReference>
<feature type="binding site" description="axial binding residue" evidence="9">
    <location>
        <position position="119"/>
    </location>
    <ligand>
        <name>heme</name>
        <dbReference type="ChEBI" id="CHEBI:30413"/>
    </ligand>
    <ligandPart>
        <name>Fe</name>
        <dbReference type="ChEBI" id="CHEBI:18248"/>
    </ligandPart>
</feature>
<keyword evidence="12" id="KW-1185">Reference proteome</keyword>
<dbReference type="PROSITE" id="PS00086">
    <property type="entry name" value="CYTOCHROME_P450"/>
    <property type="match status" value="1"/>
</dbReference>
<comment type="similarity">
    <text evidence="3 10">Belongs to the cytochrome P450 family.</text>
</comment>
<keyword evidence="4 9" id="KW-0349">Heme</keyword>
<dbReference type="HOGENOM" id="CLU_001570_20_0_1"/>
<evidence type="ECO:0000256" key="3">
    <source>
        <dbReference type="ARBA" id="ARBA00010617"/>
    </source>
</evidence>
<evidence type="ECO:0000256" key="7">
    <source>
        <dbReference type="ARBA" id="ARBA00023004"/>
    </source>
</evidence>
<dbReference type="GO" id="GO:0020037">
    <property type="term" value="F:heme binding"/>
    <property type="evidence" value="ECO:0007669"/>
    <property type="project" value="InterPro"/>
</dbReference>
<evidence type="ECO:0000256" key="4">
    <source>
        <dbReference type="ARBA" id="ARBA00022617"/>
    </source>
</evidence>
<evidence type="ECO:0008006" key="13">
    <source>
        <dbReference type="Google" id="ProtNLM"/>
    </source>
</evidence>
<organism evidence="11 12">
    <name type="scientific">Tulasnella calospora MUT 4182</name>
    <dbReference type="NCBI Taxonomy" id="1051891"/>
    <lineage>
        <taxon>Eukaryota</taxon>
        <taxon>Fungi</taxon>
        <taxon>Dikarya</taxon>
        <taxon>Basidiomycota</taxon>
        <taxon>Agaricomycotina</taxon>
        <taxon>Agaricomycetes</taxon>
        <taxon>Cantharellales</taxon>
        <taxon>Tulasnellaceae</taxon>
        <taxon>Tulasnella</taxon>
    </lineage>
</organism>
<evidence type="ECO:0000256" key="2">
    <source>
        <dbReference type="ARBA" id="ARBA00005179"/>
    </source>
</evidence>
<evidence type="ECO:0000256" key="10">
    <source>
        <dbReference type="RuleBase" id="RU000461"/>
    </source>
</evidence>
<name>A0A0C3QEK3_9AGAM</name>
<protein>
    <recommendedName>
        <fullName evidence="13">Cytochrome P450</fullName>
    </recommendedName>
</protein>
<dbReference type="SUPFAM" id="SSF48264">
    <property type="entry name" value="Cytochrome P450"/>
    <property type="match status" value="1"/>
</dbReference>
<dbReference type="AlphaFoldDB" id="A0A0C3QEK3"/>
<reference evidence="12" key="2">
    <citation type="submission" date="2015-01" db="EMBL/GenBank/DDBJ databases">
        <title>Evolutionary Origins and Diversification of the Mycorrhizal Mutualists.</title>
        <authorList>
            <consortium name="DOE Joint Genome Institute"/>
            <consortium name="Mycorrhizal Genomics Consortium"/>
            <person name="Kohler A."/>
            <person name="Kuo A."/>
            <person name="Nagy L.G."/>
            <person name="Floudas D."/>
            <person name="Copeland A."/>
            <person name="Barry K.W."/>
            <person name="Cichocki N."/>
            <person name="Veneault-Fourrey C."/>
            <person name="LaButti K."/>
            <person name="Lindquist E.A."/>
            <person name="Lipzen A."/>
            <person name="Lundell T."/>
            <person name="Morin E."/>
            <person name="Murat C."/>
            <person name="Riley R."/>
            <person name="Ohm R."/>
            <person name="Sun H."/>
            <person name="Tunlid A."/>
            <person name="Henrissat B."/>
            <person name="Grigoriev I.V."/>
            <person name="Hibbett D.S."/>
            <person name="Martin F."/>
        </authorList>
    </citation>
    <scope>NUCLEOTIDE SEQUENCE [LARGE SCALE GENOMIC DNA]</scope>
    <source>
        <strain evidence="12">MUT 4182</strain>
    </source>
</reference>
<dbReference type="Pfam" id="PF00067">
    <property type="entry name" value="p450"/>
    <property type="match status" value="1"/>
</dbReference>
<evidence type="ECO:0000256" key="9">
    <source>
        <dbReference type="PIRSR" id="PIRSR602401-1"/>
    </source>
</evidence>
<dbReference type="InterPro" id="IPR036396">
    <property type="entry name" value="Cyt_P450_sf"/>
</dbReference>
<evidence type="ECO:0000256" key="1">
    <source>
        <dbReference type="ARBA" id="ARBA00001971"/>
    </source>
</evidence>
<dbReference type="OrthoDB" id="2789670at2759"/>
<accession>A0A0C3QEK3</accession>
<proteinExistence type="inferred from homology"/>
<keyword evidence="7 9" id="KW-0408">Iron</keyword>
<evidence type="ECO:0000256" key="6">
    <source>
        <dbReference type="ARBA" id="ARBA00023002"/>
    </source>
</evidence>
<comment type="pathway">
    <text evidence="2">Secondary metabolite biosynthesis.</text>
</comment>
<evidence type="ECO:0000256" key="5">
    <source>
        <dbReference type="ARBA" id="ARBA00022723"/>
    </source>
</evidence>
<dbReference type="EMBL" id="KN822980">
    <property type="protein sequence ID" value="KIO29640.1"/>
    <property type="molecule type" value="Genomic_DNA"/>
</dbReference>
<dbReference type="GO" id="GO:0016705">
    <property type="term" value="F:oxidoreductase activity, acting on paired donors, with incorporation or reduction of molecular oxygen"/>
    <property type="evidence" value="ECO:0007669"/>
    <property type="project" value="InterPro"/>
</dbReference>
<comment type="cofactor">
    <cofactor evidence="1 9">
        <name>heme</name>
        <dbReference type="ChEBI" id="CHEBI:30413"/>
    </cofactor>
</comment>
<dbReference type="InterPro" id="IPR002401">
    <property type="entry name" value="Cyt_P450_E_grp-I"/>
</dbReference>
<keyword evidence="6 10" id="KW-0560">Oxidoreductase</keyword>
<dbReference type="STRING" id="1051891.A0A0C3QEK3"/>